<dbReference type="SUPFAM" id="SSF51261">
    <property type="entry name" value="Duplicated hybrid motif"/>
    <property type="match status" value="1"/>
</dbReference>
<proteinExistence type="predicted"/>
<keyword evidence="1" id="KW-0175">Coiled coil</keyword>
<evidence type="ECO:0000313" key="4">
    <source>
        <dbReference type="EMBL" id="HHS62073.1"/>
    </source>
</evidence>
<keyword evidence="2" id="KW-1133">Transmembrane helix</keyword>
<dbReference type="PANTHER" id="PTHR21666">
    <property type="entry name" value="PEPTIDASE-RELATED"/>
    <property type="match status" value="1"/>
</dbReference>
<dbReference type="InterPro" id="IPR050570">
    <property type="entry name" value="Cell_wall_metabolism_enzyme"/>
</dbReference>
<dbReference type="InterPro" id="IPR016047">
    <property type="entry name" value="M23ase_b-sheet_dom"/>
</dbReference>
<protein>
    <recommendedName>
        <fullName evidence="3">M23ase beta-sheet core domain-containing protein</fullName>
    </recommendedName>
</protein>
<dbReference type="Pfam" id="PF01551">
    <property type="entry name" value="Peptidase_M23"/>
    <property type="match status" value="1"/>
</dbReference>
<dbReference type="AlphaFoldDB" id="A0A7C6AET9"/>
<sequence length="292" mass="32981">MEIIVVNEQKNKTFNFIINWGVISLIILFIIAIIVLFIYGIINFARGRVDYKRLNQLTKENTIIQRDIEYLESEIKSLNILIDSLAQRDTALNHFSKLMPIKDFINEMIIEKAKGRIETDNKLSENLDKLLTRVEQQYSNNKAMVDYLNKKERLKDVIPSIPPVNGWFMRGFGYAPDPFTGTVKMHEGVDIAAPLGSPIIAPADGVVKKIQDTRDFGTVIEISHSEGIETVYAHCQNPAVRQGQSIKRGDVIAYVGTSGKTTGPHLHYEIRIDGIPVNPFDYIIPRGIVANE</sequence>
<dbReference type="PANTHER" id="PTHR21666:SF270">
    <property type="entry name" value="MUREIN HYDROLASE ACTIVATOR ENVC"/>
    <property type="match status" value="1"/>
</dbReference>
<evidence type="ECO:0000259" key="3">
    <source>
        <dbReference type="Pfam" id="PF01551"/>
    </source>
</evidence>
<organism evidence="4">
    <name type="scientific">candidate division WOR-3 bacterium</name>
    <dbReference type="NCBI Taxonomy" id="2052148"/>
    <lineage>
        <taxon>Bacteria</taxon>
        <taxon>Bacteria division WOR-3</taxon>
    </lineage>
</organism>
<evidence type="ECO:0000256" key="2">
    <source>
        <dbReference type="SAM" id="Phobius"/>
    </source>
</evidence>
<accession>A0A7C6AET9</accession>
<dbReference type="InterPro" id="IPR011055">
    <property type="entry name" value="Dup_hybrid_motif"/>
</dbReference>
<dbReference type="GO" id="GO:0004222">
    <property type="term" value="F:metalloendopeptidase activity"/>
    <property type="evidence" value="ECO:0007669"/>
    <property type="project" value="TreeGrafter"/>
</dbReference>
<dbReference type="Gene3D" id="2.70.70.10">
    <property type="entry name" value="Glucose Permease (Domain IIA)"/>
    <property type="match status" value="1"/>
</dbReference>
<keyword evidence="2" id="KW-0472">Membrane</keyword>
<gene>
    <name evidence="4" type="ORF">ENV70_00450</name>
</gene>
<name>A0A7C6AET9_UNCW3</name>
<feature type="transmembrane region" description="Helical" evidence="2">
    <location>
        <begin position="17"/>
        <end position="42"/>
    </location>
</feature>
<keyword evidence="2" id="KW-0812">Transmembrane</keyword>
<dbReference type="CDD" id="cd12797">
    <property type="entry name" value="M23_peptidase"/>
    <property type="match status" value="1"/>
</dbReference>
<feature type="coiled-coil region" evidence="1">
    <location>
        <begin position="54"/>
        <end position="88"/>
    </location>
</feature>
<evidence type="ECO:0000256" key="1">
    <source>
        <dbReference type="SAM" id="Coils"/>
    </source>
</evidence>
<comment type="caution">
    <text evidence="4">The sequence shown here is derived from an EMBL/GenBank/DDBJ whole genome shotgun (WGS) entry which is preliminary data.</text>
</comment>
<feature type="domain" description="M23ase beta-sheet core" evidence="3">
    <location>
        <begin position="184"/>
        <end position="279"/>
    </location>
</feature>
<reference evidence="4" key="1">
    <citation type="journal article" date="2020" name="mSystems">
        <title>Genome- and Community-Level Interaction Insights into Carbon Utilization and Element Cycling Functions of Hydrothermarchaeota in Hydrothermal Sediment.</title>
        <authorList>
            <person name="Zhou Z."/>
            <person name="Liu Y."/>
            <person name="Xu W."/>
            <person name="Pan J."/>
            <person name="Luo Z.H."/>
            <person name="Li M."/>
        </authorList>
    </citation>
    <scope>NUCLEOTIDE SEQUENCE [LARGE SCALE GENOMIC DNA]</scope>
    <source>
        <strain evidence="4">SpSt-783</strain>
    </source>
</reference>
<dbReference type="EMBL" id="DTHJ01000008">
    <property type="protein sequence ID" value="HHS62073.1"/>
    <property type="molecule type" value="Genomic_DNA"/>
</dbReference>